<dbReference type="EMBL" id="APJX01000001">
    <property type="protein sequence ID" value="EMS81365.1"/>
    <property type="molecule type" value="Genomic_DNA"/>
</dbReference>
<dbReference type="Pfam" id="PF02661">
    <property type="entry name" value="Fic"/>
    <property type="match status" value="1"/>
</dbReference>
<keyword evidence="2" id="KW-0067">ATP-binding</keyword>
<organism evidence="4 5">
    <name type="scientific">Desulfotignum phosphitoxidans DSM 13687</name>
    <dbReference type="NCBI Taxonomy" id="1286635"/>
    <lineage>
        <taxon>Bacteria</taxon>
        <taxon>Pseudomonadati</taxon>
        <taxon>Thermodesulfobacteriota</taxon>
        <taxon>Desulfobacteria</taxon>
        <taxon>Desulfobacterales</taxon>
        <taxon>Desulfobacteraceae</taxon>
        <taxon>Desulfotignum</taxon>
    </lineage>
</organism>
<evidence type="ECO:0000313" key="5">
    <source>
        <dbReference type="Proteomes" id="UP000014216"/>
    </source>
</evidence>
<dbReference type="AlphaFoldDB" id="S0G392"/>
<gene>
    <name evidence="4" type="ORF">Dpo_1c05060</name>
</gene>
<feature type="domain" description="Fido" evidence="3">
    <location>
        <begin position="357"/>
        <end position="501"/>
    </location>
</feature>
<feature type="binding site" evidence="2">
    <location>
        <begin position="447"/>
        <end position="454"/>
    </location>
    <ligand>
        <name>ATP</name>
        <dbReference type="ChEBI" id="CHEBI:30616"/>
    </ligand>
</feature>
<evidence type="ECO:0000256" key="2">
    <source>
        <dbReference type="PIRSR" id="PIRSR640198-2"/>
    </source>
</evidence>
<dbReference type="Proteomes" id="UP000014216">
    <property type="component" value="Unassembled WGS sequence"/>
</dbReference>
<evidence type="ECO:0000256" key="1">
    <source>
        <dbReference type="PIRSR" id="PIRSR640198-1"/>
    </source>
</evidence>
<protein>
    <submittedName>
        <fullName evidence="4">Toxin-antitoxin system, toxin component, Fic family</fullName>
    </submittedName>
</protein>
<reference evidence="4 5" key="1">
    <citation type="journal article" date="2013" name="Genome Announc.">
        <title>Draft Genome Sequence of Desulfotignum phosphitoxidans DSM 13687 Strain FiPS-3.</title>
        <authorList>
            <person name="Poehlein A."/>
            <person name="Daniel R."/>
            <person name="Simeonova D.D."/>
        </authorList>
    </citation>
    <scope>NUCLEOTIDE SEQUENCE [LARGE SCALE GENOMIC DNA]</scope>
    <source>
        <strain evidence="4 5">DSM 13687</strain>
    </source>
</reference>
<dbReference type="InterPro" id="IPR003812">
    <property type="entry name" value="Fido"/>
</dbReference>
<proteinExistence type="predicted"/>
<dbReference type="InterPro" id="IPR040198">
    <property type="entry name" value="Fido_containing"/>
</dbReference>
<keyword evidence="2" id="KW-0547">Nucleotide-binding</keyword>
<dbReference type="Gene3D" id="1.10.3290.10">
    <property type="entry name" value="Fido-like domain"/>
    <property type="match status" value="1"/>
</dbReference>
<dbReference type="GO" id="GO:0005524">
    <property type="term" value="F:ATP binding"/>
    <property type="evidence" value="ECO:0007669"/>
    <property type="project" value="UniProtKB-KW"/>
</dbReference>
<name>S0G392_9BACT</name>
<dbReference type="PROSITE" id="PS51459">
    <property type="entry name" value="FIDO"/>
    <property type="match status" value="1"/>
</dbReference>
<dbReference type="SUPFAM" id="SSF140931">
    <property type="entry name" value="Fic-like"/>
    <property type="match status" value="1"/>
</dbReference>
<accession>S0G392</accession>
<dbReference type="OrthoDB" id="9813719at2"/>
<dbReference type="InterPro" id="IPR036597">
    <property type="entry name" value="Fido-like_dom_sf"/>
</dbReference>
<keyword evidence="5" id="KW-1185">Reference proteome</keyword>
<feature type="active site" evidence="1">
    <location>
        <position position="443"/>
    </location>
</feature>
<dbReference type="PATRIC" id="fig|1286635.3.peg.536"/>
<sequence>MPTPQDKLAESLAVLKKLQDEGIVAIQTKNITRTHRERLVRSGFVKEVMKGWYIQVSPEEQTGESTAWYASFWGFCGDYLKSRFGNQWCLSPEQSLSIHSGNWNVPSQLLVRTPKGGNKPIFLLHETSIMDVRLNLPDRNDMEIKENIRMMTLTAALISCAPGYYSNNAIEARAALSMISDASQILHKLLEGGHSTIAGRLAGAFRNIGKNVIADNIIGAMRDAGFRTTENDPFEEKPAIILREHKISPYVNRIRMHWADMRGIVLENFPQAPSLNQNTDEYLKHVDDIYLTDAYHSLSIEGYHVSEGLIERVRTGSWDPEINHKDKEYANALAARGYWQAFQAVKKSLEKILNKSLPGAVVSKDHSVWYRELFAPSVNAGLISASDLAGYRNQPVYIRKSRHVPPRYEAVRDLMPAFFSLLNDEEEPSVKAVLGHFFFVYIHPYIDGNGRMGRFLMNVMLASGGYPWTVIPLETRNEYMATLEEASVKKNIKPFSRFLAELVQKGITTVQQAK</sequence>
<comment type="caution">
    <text evidence="4">The sequence shown here is derived from an EMBL/GenBank/DDBJ whole genome shotgun (WGS) entry which is preliminary data.</text>
</comment>
<dbReference type="PANTHER" id="PTHR13504">
    <property type="entry name" value="FIDO DOMAIN-CONTAINING PROTEIN DDB_G0283145"/>
    <property type="match status" value="1"/>
</dbReference>
<dbReference type="RefSeq" id="WP_006964080.1">
    <property type="nucleotide sequence ID" value="NZ_APJX01000001.1"/>
</dbReference>
<evidence type="ECO:0000259" key="3">
    <source>
        <dbReference type="PROSITE" id="PS51459"/>
    </source>
</evidence>
<dbReference type="PANTHER" id="PTHR13504:SF38">
    <property type="entry name" value="FIDO DOMAIN-CONTAINING PROTEIN"/>
    <property type="match status" value="1"/>
</dbReference>
<evidence type="ECO:0000313" key="4">
    <source>
        <dbReference type="EMBL" id="EMS81365.1"/>
    </source>
</evidence>